<dbReference type="Proteomes" id="UP000326396">
    <property type="component" value="Unassembled WGS sequence"/>
</dbReference>
<sequence length="97" mass="11144">MNVGENRARNGVMDCPESRNEEKLQRYYALGLFAVREGGFESPSRYAKNPKHLRIPNCFAVREGSISPSSRRNLRLPKSVLKPIKPTDRTRKRICNI</sequence>
<protein>
    <submittedName>
        <fullName evidence="1">Uncharacterized protein</fullName>
    </submittedName>
</protein>
<gene>
    <name evidence="1" type="ORF">E3N88_44393</name>
</gene>
<proteinExistence type="predicted"/>
<name>A0A5N6LC50_9ASTR</name>
<organism evidence="1 2">
    <name type="scientific">Mikania micrantha</name>
    <name type="common">bitter vine</name>
    <dbReference type="NCBI Taxonomy" id="192012"/>
    <lineage>
        <taxon>Eukaryota</taxon>
        <taxon>Viridiplantae</taxon>
        <taxon>Streptophyta</taxon>
        <taxon>Embryophyta</taxon>
        <taxon>Tracheophyta</taxon>
        <taxon>Spermatophyta</taxon>
        <taxon>Magnoliopsida</taxon>
        <taxon>eudicotyledons</taxon>
        <taxon>Gunneridae</taxon>
        <taxon>Pentapetalae</taxon>
        <taxon>asterids</taxon>
        <taxon>campanulids</taxon>
        <taxon>Asterales</taxon>
        <taxon>Asteraceae</taxon>
        <taxon>Asteroideae</taxon>
        <taxon>Heliantheae alliance</taxon>
        <taxon>Eupatorieae</taxon>
        <taxon>Mikania</taxon>
    </lineage>
</organism>
<dbReference type="EMBL" id="SZYD01001749">
    <property type="protein sequence ID" value="KAD0358282.1"/>
    <property type="molecule type" value="Genomic_DNA"/>
</dbReference>
<keyword evidence="2" id="KW-1185">Reference proteome</keyword>
<evidence type="ECO:0000313" key="2">
    <source>
        <dbReference type="Proteomes" id="UP000326396"/>
    </source>
</evidence>
<accession>A0A5N6LC50</accession>
<evidence type="ECO:0000313" key="1">
    <source>
        <dbReference type="EMBL" id="KAD0358282.1"/>
    </source>
</evidence>
<reference evidence="1 2" key="1">
    <citation type="submission" date="2019-05" db="EMBL/GenBank/DDBJ databases">
        <title>Mikania micrantha, genome provides insights into the molecular mechanism of rapid growth.</title>
        <authorList>
            <person name="Liu B."/>
        </authorList>
    </citation>
    <scope>NUCLEOTIDE SEQUENCE [LARGE SCALE GENOMIC DNA]</scope>
    <source>
        <strain evidence="1">NLD-2019</strain>
        <tissue evidence="1">Leaf</tissue>
    </source>
</reference>
<comment type="caution">
    <text evidence="1">The sequence shown here is derived from an EMBL/GenBank/DDBJ whole genome shotgun (WGS) entry which is preliminary data.</text>
</comment>
<dbReference type="AlphaFoldDB" id="A0A5N6LC50"/>